<dbReference type="AlphaFoldDB" id="A0A031FR86"/>
<sequence length="172" mass="18634">MNAQLKIPGSNPALLGIGSILLTTLPPDLMTPGAPERYKVDAVFTRRVGPDEVAAIEGDETRAQLSVHGYPTTELHVSDRRLEIDNTNLEELRDGLASVIAERLADIDTYLSIQRDVAAHHFQDSSDLEMARAASVAVLAASVAFTQRDMGVVFDDSARISDWMEEGGSGRD</sequence>
<dbReference type="RefSeq" id="WP_052009494.1">
    <property type="nucleotide sequence ID" value="NZ_SLUC01000036.1"/>
</dbReference>
<evidence type="ECO:0000313" key="1">
    <source>
        <dbReference type="EMBL" id="EZP26135.1"/>
    </source>
</evidence>
<accession>A0A031FR86</accession>
<dbReference type="OrthoDB" id="5007551at2"/>
<evidence type="ECO:0000313" key="2">
    <source>
        <dbReference type="Proteomes" id="UP000024001"/>
    </source>
</evidence>
<dbReference type="eggNOG" id="ENOG50330Q9">
    <property type="taxonomic scope" value="Bacteria"/>
</dbReference>
<dbReference type="Proteomes" id="UP000024001">
    <property type="component" value="Unassembled WGS sequence"/>
</dbReference>
<name>A0A031FR86_9MICO</name>
<proteinExistence type="predicted"/>
<dbReference type="PATRIC" id="fig|273677.3.peg.2448"/>
<organism evidence="1 2">
    <name type="scientific">Microbacterium oleivorans</name>
    <dbReference type="NCBI Taxonomy" id="273677"/>
    <lineage>
        <taxon>Bacteria</taxon>
        <taxon>Bacillati</taxon>
        <taxon>Actinomycetota</taxon>
        <taxon>Actinomycetes</taxon>
        <taxon>Micrococcales</taxon>
        <taxon>Microbacteriaceae</taxon>
        <taxon>Microbacterium</taxon>
    </lineage>
</organism>
<keyword evidence="2" id="KW-1185">Reference proteome</keyword>
<dbReference type="KEGG" id="moo:BWL13_02286"/>
<dbReference type="EMBL" id="JFYO01000007">
    <property type="protein sequence ID" value="EZP26135.1"/>
    <property type="molecule type" value="Genomic_DNA"/>
</dbReference>
<gene>
    <name evidence="1" type="ORF">BW34_02467</name>
</gene>
<protein>
    <submittedName>
        <fullName evidence="1">Uncharacterized protein</fullName>
    </submittedName>
</protein>
<reference evidence="1 2" key="1">
    <citation type="submission" date="2014-03" db="EMBL/GenBank/DDBJ databases">
        <title>Draft Genome Sequences of 13 Willow Endophytes.</title>
        <authorList>
            <person name="Gan H.Y."/>
            <person name="Gan H.M."/>
            <person name="Savka M.A."/>
            <person name="Hudson A.O."/>
        </authorList>
    </citation>
    <scope>NUCLEOTIDE SEQUENCE [LARGE SCALE GENOMIC DNA]</scope>
    <source>
        <strain evidence="1 2">RIT293</strain>
    </source>
</reference>
<comment type="caution">
    <text evidence="1">The sequence shown here is derived from an EMBL/GenBank/DDBJ whole genome shotgun (WGS) entry which is preliminary data.</text>
</comment>